<proteinExistence type="predicted"/>
<dbReference type="InterPro" id="IPR050695">
    <property type="entry name" value="N-acetylmuramoyl_amidase_3"/>
</dbReference>
<evidence type="ECO:0000313" key="4">
    <source>
        <dbReference type="Proteomes" id="UP000305778"/>
    </source>
</evidence>
<dbReference type="Pfam" id="PF01520">
    <property type="entry name" value="Amidase_3"/>
    <property type="match status" value="1"/>
</dbReference>
<dbReference type="InterPro" id="IPR002508">
    <property type="entry name" value="MurNAc-LAA_cat"/>
</dbReference>
<keyword evidence="1" id="KW-0378">Hydrolase</keyword>
<organism evidence="3 4">
    <name type="scientific">Actinacidiphila oryziradicis</name>
    <dbReference type="NCBI Taxonomy" id="2571141"/>
    <lineage>
        <taxon>Bacteria</taxon>
        <taxon>Bacillati</taxon>
        <taxon>Actinomycetota</taxon>
        <taxon>Actinomycetes</taxon>
        <taxon>Kitasatosporales</taxon>
        <taxon>Streptomycetaceae</taxon>
        <taxon>Actinacidiphila</taxon>
    </lineage>
</organism>
<dbReference type="CDD" id="cd02696">
    <property type="entry name" value="MurNAc-LAA"/>
    <property type="match status" value="1"/>
</dbReference>
<evidence type="ECO:0000313" key="3">
    <source>
        <dbReference type="EMBL" id="TKA12825.1"/>
    </source>
</evidence>
<dbReference type="GO" id="GO:0030288">
    <property type="term" value="C:outer membrane-bounded periplasmic space"/>
    <property type="evidence" value="ECO:0007669"/>
    <property type="project" value="TreeGrafter"/>
</dbReference>
<accession>A0A4U0T950</accession>
<dbReference type="EMBL" id="SUMC01000003">
    <property type="protein sequence ID" value="TKA12825.1"/>
    <property type="molecule type" value="Genomic_DNA"/>
</dbReference>
<protein>
    <submittedName>
        <fullName evidence="3">N-acetylmuramoyl-L-alanine amidase</fullName>
    </submittedName>
</protein>
<sequence>MAAAALIATAFAGWLVWDSLRDPGGGGTPQRALALPSAAAAASQLDSGDSKAALPLTGKVVVLDPGHNANNHNHTAEIAKLVDMGTARKACDTTGTATNSGYSEAAYTLDVSRRARALLIKRGATVKLTQNGDRAFGPCINERAGIGNAAHADAAVSIHADGSATGNRGFHVILPAAVHQGIADTRAIVIPSRRLGTALKAHFAAATKSAPSNYIGGGTGLKVRDDLGGLNLSTVPKVFIECGNMRDPQDAAHLTDPKWRQRAAQGIADGITAFLEGRG</sequence>
<dbReference type="GO" id="GO:0008745">
    <property type="term" value="F:N-acetylmuramoyl-L-alanine amidase activity"/>
    <property type="evidence" value="ECO:0007669"/>
    <property type="project" value="InterPro"/>
</dbReference>
<name>A0A4U0T950_9ACTN</name>
<comment type="caution">
    <text evidence="3">The sequence shown here is derived from an EMBL/GenBank/DDBJ whole genome shotgun (WGS) entry which is preliminary data.</text>
</comment>
<dbReference type="PANTHER" id="PTHR30404:SF0">
    <property type="entry name" value="N-ACETYLMURAMOYL-L-ALANINE AMIDASE AMIC"/>
    <property type="match status" value="1"/>
</dbReference>
<keyword evidence="4" id="KW-1185">Reference proteome</keyword>
<dbReference type="PANTHER" id="PTHR30404">
    <property type="entry name" value="N-ACETYLMURAMOYL-L-ALANINE AMIDASE"/>
    <property type="match status" value="1"/>
</dbReference>
<dbReference type="Proteomes" id="UP000305778">
    <property type="component" value="Unassembled WGS sequence"/>
</dbReference>
<dbReference type="SUPFAM" id="SSF53187">
    <property type="entry name" value="Zn-dependent exopeptidases"/>
    <property type="match status" value="1"/>
</dbReference>
<reference evidence="3 4" key="1">
    <citation type="submission" date="2019-04" db="EMBL/GenBank/DDBJ databases">
        <title>Streptomyces oryziradicis sp. nov., a novel actinomycete isolated from rhizosphere soil of rice (Oryza sativa L.).</title>
        <authorList>
            <person name="Li C."/>
        </authorList>
    </citation>
    <scope>NUCLEOTIDE SEQUENCE [LARGE SCALE GENOMIC DNA]</scope>
    <source>
        <strain evidence="3 4">NEAU-C40</strain>
    </source>
</reference>
<dbReference type="AlphaFoldDB" id="A0A4U0T950"/>
<evidence type="ECO:0000256" key="1">
    <source>
        <dbReference type="ARBA" id="ARBA00022801"/>
    </source>
</evidence>
<feature type="domain" description="MurNAc-LAA" evidence="2">
    <location>
        <begin position="144"/>
        <end position="272"/>
    </location>
</feature>
<dbReference type="SMART" id="SM00646">
    <property type="entry name" value="Ami_3"/>
    <property type="match status" value="1"/>
</dbReference>
<dbReference type="Gene3D" id="3.40.630.40">
    <property type="entry name" value="Zn-dependent exopeptidases"/>
    <property type="match status" value="1"/>
</dbReference>
<evidence type="ECO:0000259" key="2">
    <source>
        <dbReference type="SMART" id="SM00646"/>
    </source>
</evidence>
<dbReference type="GO" id="GO:0009253">
    <property type="term" value="P:peptidoglycan catabolic process"/>
    <property type="evidence" value="ECO:0007669"/>
    <property type="project" value="InterPro"/>
</dbReference>
<dbReference type="OrthoDB" id="3268878at2"/>
<gene>
    <name evidence="3" type="ORF">FCI23_04810</name>
</gene>